<comment type="similarity">
    <text evidence="1">Belongs to the NmrA-type oxidoreductase family.</text>
</comment>
<reference evidence="4 5" key="1">
    <citation type="submission" date="2013-06" db="EMBL/GenBank/DDBJ databases">
        <title>Complete genome sequence of Paenibacillus mucilaginosus K02.</title>
        <authorList>
            <person name="Xiao B."/>
            <person name="Sun L."/>
            <person name="Xiao L."/>
            <person name="Lian B."/>
        </authorList>
    </citation>
    <scope>NUCLEOTIDE SEQUENCE [LARGE SCALE GENOMIC DNA]</scope>
    <source>
        <strain evidence="4 5">K02</strain>
    </source>
</reference>
<feature type="domain" description="NmrA-like" evidence="3">
    <location>
        <begin position="14"/>
        <end position="257"/>
    </location>
</feature>
<dbReference type="EMBL" id="CP003422">
    <property type="protein sequence ID" value="AFH63648.1"/>
    <property type="molecule type" value="Genomic_DNA"/>
</dbReference>
<evidence type="ECO:0000256" key="1">
    <source>
        <dbReference type="ARBA" id="ARBA00006328"/>
    </source>
</evidence>
<name>I0BMQ1_9BACL</name>
<proteinExistence type="inferred from homology"/>
<gene>
    <name evidence="4" type="ORF">B2K_23655</name>
</gene>
<dbReference type="SUPFAM" id="SSF51735">
    <property type="entry name" value="NAD(P)-binding Rossmann-fold domains"/>
    <property type="match status" value="1"/>
</dbReference>
<protein>
    <submittedName>
        <fullName evidence="4">NmrA family transcriptional regulator</fullName>
    </submittedName>
</protein>
<dbReference type="InterPro" id="IPR036291">
    <property type="entry name" value="NAD(P)-bd_dom_sf"/>
</dbReference>
<dbReference type="PATRIC" id="fig|997761.3.peg.4678"/>
<evidence type="ECO:0000259" key="3">
    <source>
        <dbReference type="Pfam" id="PF05368"/>
    </source>
</evidence>
<dbReference type="InterPro" id="IPR008030">
    <property type="entry name" value="NmrA-like"/>
</dbReference>
<organism evidence="4 5">
    <name type="scientific">Paenibacillus mucilaginosus K02</name>
    <dbReference type="NCBI Taxonomy" id="997761"/>
    <lineage>
        <taxon>Bacteria</taxon>
        <taxon>Bacillati</taxon>
        <taxon>Bacillota</taxon>
        <taxon>Bacilli</taxon>
        <taxon>Bacillales</taxon>
        <taxon>Paenibacillaceae</taxon>
        <taxon>Paenibacillus</taxon>
    </lineage>
</organism>
<dbReference type="HOGENOM" id="CLU_007383_8_4_9"/>
<dbReference type="RefSeq" id="WP_014651800.1">
    <property type="nucleotide sequence ID" value="NC_017672.3"/>
</dbReference>
<dbReference type="PANTHER" id="PTHR42748">
    <property type="entry name" value="NITROGEN METABOLITE REPRESSION PROTEIN NMRA FAMILY MEMBER"/>
    <property type="match status" value="1"/>
</dbReference>
<evidence type="ECO:0000313" key="4">
    <source>
        <dbReference type="EMBL" id="AFH63648.1"/>
    </source>
</evidence>
<dbReference type="PANTHER" id="PTHR42748:SF7">
    <property type="entry name" value="NMRA LIKE REDOX SENSOR 1-RELATED"/>
    <property type="match status" value="1"/>
</dbReference>
<dbReference type="InterPro" id="IPR051164">
    <property type="entry name" value="NmrA-like_oxidored"/>
</dbReference>
<dbReference type="KEGG" id="pmw:B2K_23655"/>
<evidence type="ECO:0000313" key="5">
    <source>
        <dbReference type="Proteomes" id="UP000007392"/>
    </source>
</evidence>
<dbReference type="Proteomes" id="UP000007392">
    <property type="component" value="Chromosome"/>
</dbReference>
<sequence length="309" mass="33785">MTTTQIKTTAGDEGLILVIGATGAQGGAAARLLLQQGRRVRVLVRDPGKARDWEELGAEVRTGDLSEPGSLEAALEKVYGVFAIPVPVHDEPGSEYRYAVHLIEAARRAGVRHFIQTSVAAAGGHRQMPKAGTGYWNDAYWESKWRIEEAVRQAGFPLHTILKPTMFMENFTPPMVSFLYPDLVQGRLVTALRPDTRVQFVAVRDIGAFAAAAFTEPQRFAGRTIELASEALTMEEAAAALSAATGRTVTAVFLSYDEARAQGRALVREDEWLNDIGHRAPIGELAAYGVRLTPFREWAEENRNAILIG</sequence>
<dbReference type="OrthoDB" id="9794300at2"/>
<accession>I0BMQ1</accession>
<dbReference type="Pfam" id="PF05368">
    <property type="entry name" value="NmrA"/>
    <property type="match status" value="1"/>
</dbReference>
<keyword evidence="2" id="KW-0521">NADP</keyword>
<dbReference type="Gene3D" id="3.40.50.720">
    <property type="entry name" value="NAD(P)-binding Rossmann-like Domain"/>
    <property type="match status" value="1"/>
</dbReference>
<dbReference type="AlphaFoldDB" id="I0BMQ1"/>
<evidence type="ECO:0000256" key="2">
    <source>
        <dbReference type="ARBA" id="ARBA00022857"/>
    </source>
</evidence>